<dbReference type="KEGG" id="rfr:Rfer_2940"/>
<dbReference type="SUPFAM" id="SSF52091">
    <property type="entry name" value="SpoIIaa-like"/>
    <property type="match status" value="1"/>
</dbReference>
<feature type="domain" description="STAS" evidence="1">
    <location>
        <begin position="1"/>
        <end position="100"/>
    </location>
</feature>
<dbReference type="Pfam" id="PF13466">
    <property type="entry name" value="STAS_2"/>
    <property type="match status" value="1"/>
</dbReference>
<dbReference type="AlphaFoldDB" id="Q21UA2"/>
<evidence type="ECO:0000313" key="3">
    <source>
        <dbReference type="Proteomes" id="UP000008332"/>
    </source>
</evidence>
<proteinExistence type="predicted"/>
<dbReference type="InterPro" id="IPR058548">
    <property type="entry name" value="MlaB-like_STAS"/>
</dbReference>
<sequence length="100" mass="10593">MTMLVLPQELTQRQATVCLRALVQDLASLPGPEAVVDASPLNRFDSSALAVLLEFRRAALAQGKRFSTQGLPKRLADLAALYGVVELLAATPPTAPAPVN</sequence>
<dbReference type="InterPro" id="IPR036513">
    <property type="entry name" value="STAS_dom_sf"/>
</dbReference>
<dbReference type="Gene3D" id="3.30.750.24">
    <property type="entry name" value="STAS domain"/>
    <property type="match status" value="1"/>
</dbReference>
<reference evidence="3" key="1">
    <citation type="submission" date="2006-02" db="EMBL/GenBank/DDBJ databases">
        <title>Complete sequence of chromosome of Rhodoferax ferrireducens DSM 15236.</title>
        <authorList>
            <person name="Copeland A."/>
            <person name="Lucas S."/>
            <person name="Lapidus A."/>
            <person name="Barry K."/>
            <person name="Detter J.C."/>
            <person name="Glavina del Rio T."/>
            <person name="Hammon N."/>
            <person name="Israni S."/>
            <person name="Pitluck S."/>
            <person name="Brettin T."/>
            <person name="Bruce D."/>
            <person name="Han C."/>
            <person name="Tapia R."/>
            <person name="Gilna P."/>
            <person name="Kiss H."/>
            <person name="Schmutz J."/>
            <person name="Larimer F."/>
            <person name="Land M."/>
            <person name="Kyrpides N."/>
            <person name="Ivanova N."/>
            <person name="Richardson P."/>
        </authorList>
    </citation>
    <scope>NUCLEOTIDE SEQUENCE [LARGE SCALE GENOMIC DNA]</scope>
    <source>
        <strain evidence="3">ATCC BAA-621 / DSM 15236 / T118</strain>
    </source>
</reference>
<keyword evidence="3" id="KW-1185">Reference proteome</keyword>
<evidence type="ECO:0000259" key="1">
    <source>
        <dbReference type="PROSITE" id="PS50801"/>
    </source>
</evidence>
<protein>
    <submittedName>
        <fullName evidence="2">Sulfate transporter/antisigma-factor antagonist STAS</fullName>
    </submittedName>
</protein>
<dbReference type="InterPro" id="IPR002645">
    <property type="entry name" value="STAS_dom"/>
</dbReference>
<dbReference type="HOGENOM" id="CLU_115403_13_5_4"/>
<gene>
    <name evidence="2" type="ordered locus">Rfer_2940</name>
</gene>
<organism evidence="2 3">
    <name type="scientific">Albidiferax ferrireducens (strain ATCC BAA-621 / DSM 15236 / T118)</name>
    <name type="common">Rhodoferax ferrireducens</name>
    <dbReference type="NCBI Taxonomy" id="338969"/>
    <lineage>
        <taxon>Bacteria</taxon>
        <taxon>Pseudomonadati</taxon>
        <taxon>Pseudomonadota</taxon>
        <taxon>Betaproteobacteria</taxon>
        <taxon>Burkholderiales</taxon>
        <taxon>Comamonadaceae</taxon>
        <taxon>Rhodoferax</taxon>
    </lineage>
</organism>
<dbReference type="STRING" id="338969.Rfer_2940"/>
<dbReference type="Proteomes" id="UP000008332">
    <property type="component" value="Chromosome"/>
</dbReference>
<name>Q21UA2_ALBFT</name>
<accession>Q21UA2</accession>
<dbReference type="eggNOG" id="COG3113">
    <property type="taxonomic scope" value="Bacteria"/>
</dbReference>
<evidence type="ECO:0000313" key="2">
    <source>
        <dbReference type="EMBL" id="ABD70651.1"/>
    </source>
</evidence>
<dbReference type="PROSITE" id="PS50801">
    <property type="entry name" value="STAS"/>
    <property type="match status" value="1"/>
</dbReference>
<dbReference type="EMBL" id="CP000267">
    <property type="protein sequence ID" value="ABD70651.1"/>
    <property type="molecule type" value="Genomic_DNA"/>
</dbReference>